<dbReference type="Proteomes" id="UP001517247">
    <property type="component" value="Unassembled WGS sequence"/>
</dbReference>
<organism evidence="1 2">
    <name type="scientific">Pedobacter ureilyticus</name>
    <dbReference type="NCBI Taxonomy" id="1393051"/>
    <lineage>
        <taxon>Bacteria</taxon>
        <taxon>Pseudomonadati</taxon>
        <taxon>Bacteroidota</taxon>
        <taxon>Sphingobacteriia</taxon>
        <taxon>Sphingobacteriales</taxon>
        <taxon>Sphingobacteriaceae</taxon>
        <taxon>Pedobacter</taxon>
    </lineage>
</organism>
<evidence type="ECO:0000313" key="2">
    <source>
        <dbReference type="Proteomes" id="UP001517247"/>
    </source>
</evidence>
<accession>A0ABW9J2Z4</accession>
<sequence length="505" mass="54749">MSISTAIGTERRSRVSGYKIKKGNFDNNTPNLPQQVVILAEANSANQASVTTDKREITSADEAGRIYGYGSPIHQIMRILRPQSGDGIGGIPTIVMPQKEEPGATATQIVWTVTGTATKSVTHNLIIAGRGSLDFKNYAVNIVTGDTATIIAGKIKDAINAVLGCPFSAANALGVMTATSKWKGATAANLNLQISNNGDAAGITYALTTTTPGTGVADISDALAQFEDNWYTSIINSYGETKLADLEAFNGFPDDEAPTGRYEGRIFKPFMAFFGSTLASKDDLTAITNNAARVNQCTNVLCPAPSSEGMPYEAAANMVRLFARIMQDNPELDVNGKSYPDMPVPTTGVIGDMSDYNNRDLLIKNGCSTVILAQGVYQVQDLVTTYHPEGEDPLQYNYCRNLNLDWNVKDGYAILETQNVKDHVLVRDGQVTDVPKAIKPKEWKAILFAYLDDLAEKALINDPDFSKASLKVEISTTNPNRFETFFRYRRTGIARIESTDVEAGF</sequence>
<keyword evidence="2" id="KW-1185">Reference proteome</keyword>
<comment type="caution">
    <text evidence="1">The sequence shown here is derived from an EMBL/GenBank/DDBJ whole genome shotgun (WGS) entry which is preliminary data.</text>
</comment>
<reference evidence="1 2" key="1">
    <citation type="submission" date="2024-12" db="EMBL/GenBank/DDBJ databases">
        <authorList>
            <person name="Hu S."/>
        </authorList>
    </citation>
    <scope>NUCLEOTIDE SEQUENCE [LARGE SCALE GENOMIC DNA]</scope>
    <source>
        <strain evidence="1 2">THG-T11</strain>
    </source>
</reference>
<evidence type="ECO:0008006" key="3">
    <source>
        <dbReference type="Google" id="ProtNLM"/>
    </source>
</evidence>
<dbReference type="RefSeq" id="WP_138721654.1">
    <property type="nucleotide sequence ID" value="NZ_SSHJ02000001.1"/>
</dbReference>
<evidence type="ECO:0000313" key="1">
    <source>
        <dbReference type="EMBL" id="MFN0254505.1"/>
    </source>
</evidence>
<dbReference type="EMBL" id="SSHJ02000001">
    <property type="protein sequence ID" value="MFN0254505.1"/>
    <property type="molecule type" value="Genomic_DNA"/>
</dbReference>
<proteinExistence type="predicted"/>
<gene>
    <name evidence="1" type="ORF">E6A44_002925</name>
</gene>
<name>A0ABW9J2Z4_9SPHI</name>
<protein>
    <recommendedName>
        <fullName evidence="3">Tail protein</fullName>
    </recommendedName>
</protein>